<dbReference type="OrthoDB" id="2744543at2759"/>
<organism evidence="2 3">
    <name type="scientific">Gomphillus americanus</name>
    <dbReference type="NCBI Taxonomy" id="1940652"/>
    <lineage>
        <taxon>Eukaryota</taxon>
        <taxon>Fungi</taxon>
        <taxon>Dikarya</taxon>
        <taxon>Ascomycota</taxon>
        <taxon>Pezizomycotina</taxon>
        <taxon>Lecanoromycetes</taxon>
        <taxon>OSLEUM clade</taxon>
        <taxon>Ostropomycetidae</taxon>
        <taxon>Ostropales</taxon>
        <taxon>Graphidaceae</taxon>
        <taxon>Gomphilloideae</taxon>
        <taxon>Gomphillus</taxon>
    </lineage>
</organism>
<keyword evidence="3" id="KW-1185">Reference proteome</keyword>
<evidence type="ECO:0000313" key="3">
    <source>
        <dbReference type="Proteomes" id="UP000664169"/>
    </source>
</evidence>
<accession>A0A8H3FLT1</accession>
<dbReference type="InterPro" id="IPR000182">
    <property type="entry name" value="GNAT_dom"/>
</dbReference>
<evidence type="ECO:0000313" key="2">
    <source>
        <dbReference type="EMBL" id="CAF9926898.1"/>
    </source>
</evidence>
<dbReference type="PANTHER" id="PTHR42791:SF1">
    <property type="entry name" value="N-ACETYLTRANSFERASE DOMAIN-CONTAINING PROTEIN"/>
    <property type="match status" value="1"/>
</dbReference>
<name>A0A8H3FLT1_9LECA</name>
<dbReference type="GO" id="GO:0016747">
    <property type="term" value="F:acyltransferase activity, transferring groups other than amino-acyl groups"/>
    <property type="evidence" value="ECO:0007669"/>
    <property type="project" value="InterPro"/>
</dbReference>
<comment type="caution">
    <text evidence="2">The sequence shown here is derived from an EMBL/GenBank/DDBJ whole genome shotgun (WGS) entry which is preliminary data.</text>
</comment>
<dbReference type="InterPro" id="IPR016181">
    <property type="entry name" value="Acyl_CoA_acyltransferase"/>
</dbReference>
<reference evidence="2" key="1">
    <citation type="submission" date="2021-03" db="EMBL/GenBank/DDBJ databases">
        <authorList>
            <person name="Tagirdzhanova G."/>
        </authorList>
    </citation>
    <scope>NUCLEOTIDE SEQUENCE</scope>
</reference>
<proteinExistence type="predicted"/>
<dbReference type="Gene3D" id="3.40.630.30">
    <property type="match status" value="1"/>
</dbReference>
<dbReference type="PANTHER" id="PTHR42791">
    <property type="entry name" value="GNAT FAMILY ACETYLTRANSFERASE"/>
    <property type="match status" value="1"/>
</dbReference>
<dbReference type="SUPFAM" id="SSF55729">
    <property type="entry name" value="Acyl-CoA N-acyltransferases (Nat)"/>
    <property type="match status" value="1"/>
</dbReference>
<dbReference type="InterPro" id="IPR052523">
    <property type="entry name" value="Trichothecene_AcTrans"/>
</dbReference>
<dbReference type="CDD" id="cd04301">
    <property type="entry name" value="NAT_SF"/>
    <property type="match status" value="1"/>
</dbReference>
<dbReference type="EMBL" id="CAJPDQ010000026">
    <property type="protein sequence ID" value="CAF9926898.1"/>
    <property type="molecule type" value="Genomic_DNA"/>
</dbReference>
<evidence type="ECO:0000259" key="1">
    <source>
        <dbReference type="Pfam" id="PF13673"/>
    </source>
</evidence>
<feature type="domain" description="N-acetyltransferase" evidence="1">
    <location>
        <begin position="165"/>
        <end position="223"/>
    </location>
</feature>
<dbReference type="Pfam" id="PF13673">
    <property type="entry name" value="Acetyltransf_10"/>
    <property type="match status" value="1"/>
</dbReference>
<dbReference type="AlphaFoldDB" id="A0A8H3FLT1"/>
<protein>
    <recommendedName>
        <fullName evidence="1">N-acetyltransferase domain-containing protein</fullName>
    </recommendedName>
</protein>
<dbReference type="Proteomes" id="UP000664169">
    <property type="component" value="Unassembled WGS sequence"/>
</dbReference>
<sequence>MTHIRSDNIDSALVLRISEAGEGDLEDMSIVMSDAFEPDLQNRLRYGPRRTEAVKKERELMVTNLRAQLLHPPSRFHIIKAVATAGPLSGRMVGWSLFRWSHGDKPNRPPTMPPDSEKGETDFTMYLWRECNEKYVQLMGDRKHVGRPIPLLLSYFYTAKVNISTSVLSSMYVLPEAQRSGVGSKLLQWAFQQYDLAKEEIFVQSVHASEGFYQKFGWVTKSSTEIDLSDWAGKNQGWGLYRSPQLIRTPQTLGRLDG</sequence>
<gene>
    <name evidence="2" type="ORF">GOMPHAMPRED_004257</name>
</gene>